<protein>
    <submittedName>
        <fullName evidence="1">Uncharacterized protein</fullName>
    </submittedName>
</protein>
<comment type="caution">
    <text evidence="1">The sequence shown here is derived from an EMBL/GenBank/DDBJ whole genome shotgun (WGS) entry which is preliminary data.</text>
</comment>
<proteinExistence type="predicted"/>
<dbReference type="AlphaFoldDB" id="V6HVR5"/>
<keyword evidence="2" id="KW-1185">Reference proteome</keyword>
<evidence type="ECO:0000313" key="2">
    <source>
        <dbReference type="Proteomes" id="UP000018747"/>
    </source>
</evidence>
<dbReference type="EMBL" id="AHMT02000042">
    <property type="protein sequence ID" value="EQA61920.1"/>
    <property type="molecule type" value="Genomic_DNA"/>
</dbReference>
<gene>
    <name evidence="1" type="ORF">LEP1GSC062_4154</name>
</gene>
<organism evidence="1 2">
    <name type="scientific">Leptospira alexanderi serovar Manhao 3 str. L 60</name>
    <dbReference type="NCBI Taxonomy" id="1049759"/>
    <lineage>
        <taxon>Bacteria</taxon>
        <taxon>Pseudomonadati</taxon>
        <taxon>Spirochaetota</taxon>
        <taxon>Spirochaetia</taxon>
        <taxon>Leptospirales</taxon>
        <taxon>Leptospiraceae</taxon>
        <taxon>Leptospira</taxon>
    </lineage>
</organism>
<reference evidence="1" key="1">
    <citation type="submission" date="2013-05" db="EMBL/GenBank/DDBJ databases">
        <authorList>
            <person name="Harkins D.M."/>
            <person name="Durkin A.S."/>
            <person name="Brinkac L.M."/>
            <person name="Haft D.H."/>
            <person name="Selengut J.D."/>
            <person name="Sanka R."/>
            <person name="DePew J."/>
            <person name="Purushe J."/>
            <person name="Hartskeerl R.A."/>
            <person name="Ahmed A."/>
            <person name="van der Linden H."/>
            <person name="Goris M.G.A."/>
            <person name="Vinetz J.M."/>
            <person name="Sutton G.G."/>
            <person name="Nierman W.C."/>
            <person name="Fouts D.E."/>
        </authorList>
    </citation>
    <scope>NUCLEOTIDE SEQUENCE [LARGE SCALE GENOMIC DNA]</scope>
    <source>
        <strain evidence="1">L 60</strain>
    </source>
</reference>
<dbReference type="Proteomes" id="UP000018747">
    <property type="component" value="Unassembled WGS sequence"/>
</dbReference>
<name>V6HVR5_9LEPT</name>
<accession>V6HVR5</accession>
<sequence>MDYFLNSSFWNLLSSSIFSKRNIVLKLEILGLRILRL</sequence>
<evidence type="ECO:0000313" key="1">
    <source>
        <dbReference type="EMBL" id="EQA61920.1"/>
    </source>
</evidence>